<dbReference type="InterPro" id="IPR017907">
    <property type="entry name" value="Znf_RING_CS"/>
</dbReference>
<dbReference type="SUPFAM" id="SSF57850">
    <property type="entry name" value="RING/U-box"/>
    <property type="match status" value="1"/>
</dbReference>
<dbReference type="GO" id="GO:0008270">
    <property type="term" value="F:zinc ion binding"/>
    <property type="evidence" value="ECO:0007669"/>
    <property type="project" value="UniProtKB-KW"/>
</dbReference>
<keyword evidence="6" id="KW-0675">Receptor</keyword>
<dbReference type="GO" id="GO:0005164">
    <property type="term" value="F:tumor necrosis factor receptor binding"/>
    <property type="evidence" value="ECO:0007669"/>
    <property type="project" value="TreeGrafter"/>
</dbReference>
<feature type="domain" description="TRAF-type" evidence="5">
    <location>
        <begin position="114"/>
        <end position="168"/>
    </location>
</feature>
<comment type="caution">
    <text evidence="6">The sequence shown here is derived from an EMBL/GenBank/DDBJ whole genome shotgun (WGS) entry which is preliminary data.</text>
</comment>
<evidence type="ECO:0000256" key="1">
    <source>
        <dbReference type="ARBA" id="ARBA00022723"/>
    </source>
</evidence>
<evidence type="ECO:0000256" key="2">
    <source>
        <dbReference type="ARBA" id="ARBA00022771"/>
    </source>
</evidence>
<feature type="zinc finger region" description="TRAF-type" evidence="4">
    <location>
        <begin position="114"/>
        <end position="168"/>
    </location>
</feature>
<keyword evidence="7" id="KW-1185">Reference proteome</keyword>
<dbReference type="Gene3D" id="3.30.40.10">
    <property type="entry name" value="Zinc/RING finger domain, C3HC4 (zinc finger)"/>
    <property type="match status" value="2"/>
</dbReference>
<evidence type="ECO:0000256" key="3">
    <source>
        <dbReference type="ARBA" id="ARBA00022833"/>
    </source>
</evidence>
<accession>A0AAD9PPM7</accession>
<organism evidence="6 7">
    <name type="scientific">Acropora cervicornis</name>
    <name type="common">Staghorn coral</name>
    <dbReference type="NCBI Taxonomy" id="6130"/>
    <lineage>
        <taxon>Eukaryota</taxon>
        <taxon>Metazoa</taxon>
        <taxon>Cnidaria</taxon>
        <taxon>Anthozoa</taxon>
        <taxon>Hexacorallia</taxon>
        <taxon>Scleractinia</taxon>
        <taxon>Astrocoeniina</taxon>
        <taxon>Acroporidae</taxon>
        <taxon>Acropora</taxon>
    </lineage>
</organism>
<reference evidence="6" key="1">
    <citation type="journal article" date="2023" name="G3 (Bethesda)">
        <title>Whole genome assembly and annotation of the endangered Caribbean coral Acropora cervicornis.</title>
        <authorList>
            <person name="Selwyn J.D."/>
            <person name="Vollmer S.V."/>
        </authorList>
    </citation>
    <scope>NUCLEOTIDE SEQUENCE</scope>
    <source>
        <strain evidence="6">K2</strain>
    </source>
</reference>
<keyword evidence="2 4" id="KW-0863">Zinc-finger</keyword>
<dbReference type="Pfam" id="PF02176">
    <property type="entry name" value="zf-TRAF"/>
    <property type="match status" value="1"/>
</dbReference>
<name>A0AAD9PPM7_ACRCE</name>
<dbReference type="InterPro" id="IPR013083">
    <property type="entry name" value="Znf_RING/FYVE/PHD"/>
</dbReference>
<evidence type="ECO:0000259" key="5">
    <source>
        <dbReference type="PROSITE" id="PS50145"/>
    </source>
</evidence>
<protein>
    <submittedName>
        <fullName evidence="6">TNF receptor-associated factor 3</fullName>
    </submittedName>
</protein>
<dbReference type="InterPro" id="IPR001293">
    <property type="entry name" value="Znf_TRAF"/>
</dbReference>
<dbReference type="PANTHER" id="PTHR10131">
    <property type="entry name" value="TNF RECEPTOR ASSOCIATED FACTOR"/>
    <property type="match status" value="1"/>
</dbReference>
<dbReference type="AlphaFoldDB" id="A0AAD9PPM7"/>
<evidence type="ECO:0000313" key="7">
    <source>
        <dbReference type="Proteomes" id="UP001249851"/>
    </source>
</evidence>
<keyword evidence="3 4" id="KW-0862">Zinc</keyword>
<reference evidence="6" key="2">
    <citation type="journal article" date="2023" name="Science">
        <title>Genomic signatures of disease resistance in endangered staghorn corals.</title>
        <authorList>
            <person name="Vollmer S.V."/>
            <person name="Selwyn J.D."/>
            <person name="Despard B.A."/>
            <person name="Roesel C.L."/>
        </authorList>
    </citation>
    <scope>NUCLEOTIDE SEQUENCE</scope>
    <source>
        <strain evidence="6">K2</strain>
    </source>
</reference>
<dbReference type="GO" id="GO:0009898">
    <property type="term" value="C:cytoplasmic side of plasma membrane"/>
    <property type="evidence" value="ECO:0007669"/>
    <property type="project" value="TreeGrafter"/>
</dbReference>
<proteinExistence type="predicted"/>
<dbReference type="EMBL" id="JARQWQ010000326">
    <property type="protein sequence ID" value="KAK2546701.1"/>
    <property type="molecule type" value="Genomic_DNA"/>
</dbReference>
<keyword evidence="1 4" id="KW-0479">Metal-binding</keyword>
<sequence length="173" mass="20029">MQRTYDNRQLPESRSKQFKARYMRLLADLKLLQRTKFLCHVNMPGYILAPIDRLKIDENSLCPKCERLLREAVQTIACGHRYCKSCVDIILRSSANVDGNRLLTVREEEYIGWAHDTVCEFLSLPCVHSDCGQLVTRVSLAQHLETECQYRMEKCEYCESSIVFAAMQVKSTT</sequence>
<dbReference type="PANTHER" id="PTHR10131:SF138">
    <property type="entry name" value="RE66324P"/>
    <property type="match status" value="1"/>
</dbReference>
<dbReference type="GO" id="GO:0043122">
    <property type="term" value="P:regulation of canonical NF-kappaB signal transduction"/>
    <property type="evidence" value="ECO:0007669"/>
    <property type="project" value="TreeGrafter"/>
</dbReference>
<evidence type="ECO:0000313" key="6">
    <source>
        <dbReference type="EMBL" id="KAK2546701.1"/>
    </source>
</evidence>
<dbReference type="SUPFAM" id="SSF49599">
    <property type="entry name" value="TRAF domain-like"/>
    <property type="match status" value="1"/>
</dbReference>
<evidence type="ECO:0000256" key="4">
    <source>
        <dbReference type="PROSITE-ProRule" id="PRU00207"/>
    </source>
</evidence>
<dbReference type="Proteomes" id="UP001249851">
    <property type="component" value="Unassembled WGS sequence"/>
</dbReference>
<dbReference type="InterPro" id="IPR018957">
    <property type="entry name" value="Znf_C3HC4_RING-type"/>
</dbReference>
<dbReference type="Pfam" id="PF00097">
    <property type="entry name" value="zf-C3HC4"/>
    <property type="match status" value="1"/>
</dbReference>
<gene>
    <name evidence="6" type="ORF">P5673_033684</name>
</gene>
<dbReference type="PROSITE" id="PS50145">
    <property type="entry name" value="ZF_TRAF"/>
    <property type="match status" value="1"/>
</dbReference>
<dbReference type="PROSITE" id="PS00518">
    <property type="entry name" value="ZF_RING_1"/>
    <property type="match status" value="1"/>
</dbReference>